<accession>K1Z650</accession>
<dbReference type="Pfam" id="PF12640">
    <property type="entry name" value="UPF0489"/>
    <property type="match status" value="1"/>
</dbReference>
<feature type="non-terminal residue" evidence="1">
    <location>
        <position position="155"/>
    </location>
</feature>
<dbReference type="InterPro" id="IPR023696">
    <property type="entry name" value="Ureohydrolase_dom_sf"/>
</dbReference>
<dbReference type="EMBL" id="AMFJ01028787">
    <property type="protein sequence ID" value="EKD44661.1"/>
    <property type="molecule type" value="Genomic_DNA"/>
</dbReference>
<protein>
    <submittedName>
        <fullName evidence="1">Uncharacterized protein</fullName>
    </submittedName>
</protein>
<sequence length="155" mass="18629">MERTIIRTESMHKKWRLISIIEGTLDDIRLGDEIVFEDVDETWKLRSCTGLRDFVRTDWNGIPMVIFDNHHYALYFWYEARSRGLLRQGNTLIHIDQHSDLWDNENNIPKNWENLKEMERFMDEQCTVANYIQPAIRQGFVEKVIRIEGENDIEK</sequence>
<evidence type="ECO:0000313" key="1">
    <source>
        <dbReference type="EMBL" id="EKD44661.1"/>
    </source>
</evidence>
<name>K1Z650_9BACT</name>
<dbReference type="SUPFAM" id="SSF52768">
    <property type="entry name" value="Arginase/deacetylase"/>
    <property type="match status" value="1"/>
</dbReference>
<organism evidence="1">
    <name type="scientific">uncultured bacterium</name>
    <name type="common">gcode 4</name>
    <dbReference type="NCBI Taxonomy" id="1234023"/>
    <lineage>
        <taxon>Bacteria</taxon>
        <taxon>environmental samples</taxon>
    </lineage>
</organism>
<comment type="caution">
    <text evidence="1">The sequence shown here is derived from an EMBL/GenBank/DDBJ whole genome shotgun (WGS) entry which is preliminary data.</text>
</comment>
<dbReference type="InterPro" id="IPR024131">
    <property type="entry name" value="UPF0489"/>
</dbReference>
<proteinExistence type="predicted"/>
<gene>
    <name evidence="1" type="ORF">ACD_71C00056G0006</name>
</gene>
<reference evidence="1" key="1">
    <citation type="journal article" date="2012" name="Science">
        <title>Fermentation, hydrogen, and sulfur metabolism in multiple uncultivated bacterial phyla.</title>
        <authorList>
            <person name="Wrighton K.C."/>
            <person name="Thomas B.C."/>
            <person name="Sharon I."/>
            <person name="Miller C.S."/>
            <person name="Castelle C.J."/>
            <person name="VerBerkmoes N.C."/>
            <person name="Wilkins M.J."/>
            <person name="Hettich R.L."/>
            <person name="Lipton M.S."/>
            <person name="Williams K.H."/>
            <person name="Long P.E."/>
            <person name="Banfield J.F."/>
        </authorList>
    </citation>
    <scope>NUCLEOTIDE SEQUENCE [LARGE SCALE GENOMIC DNA]</scope>
</reference>
<dbReference type="AlphaFoldDB" id="K1Z650"/>